<dbReference type="InterPro" id="IPR036291">
    <property type="entry name" value="NAD(P)-bd_dom_sf"/>
</dbReference>
<dbReference type="InterPro" id="IPR050129">
    <property type="entry name" value="Zn_alcohol_dh"/>
</dbReference>
<feature type="domain" description="Enoyl reductase (ER)" evidence="6">
    <location>
        <begin position="4"/>
        <end position="342"/>
    </location>
</feature>
<dbReference type="Gene3D" id="3.40.50.720">
    <property type="entry name" value="NAD(P)-binding Rossmann-like Domain"/>
    <property type="match status" value="1"/>
</dbReference>
<keyword evidence="3 5" id="KW-0862">Zinc</keyword>
<dbReference type="AlphaFoldDB" id="A0A7I9WS68"/>
<dbReference type="InterPro" id="IPR011032">
    <property type="entry name" value="GroES-like_sf"/>
</dbReference>
<protein>
    <submittedName>
        <fullName evidence="7">Alcohol dehydrogenase</fullName>
    </submittedName>
</protein>
<dbReference type="GO" id="GO:0008270">
    <property type="term" value="F:zinc ion binding"/>
    <property type="evidence" value="ECO:0007669"/>
    <property type="project" value="InterPro"/>
</dbReference>
<keyword evidence="4" id="KW-0560">Oxidoreductase</keyword>
<dbReference type="PANTHER" id="PTHR43401">
    <property type="entry name" value="L-THREONINE 3-DEHYDROGENASE"/>
    <property type="match status" value="1"/>
</dbReference>
<dbReference type="GO" id="GO:0016491">
    <property type="term" value="F:oxidoreductase activity"/>
    <property type="evidence" value="ECO:0007669"/>
    <property type="project" value="UniProtKB-KW"/>
</dbReference>
<dbReference type="Proteomes" id="UP000465241">
    <property type="component" value="Unassembled WGS sequence"/>
</dbReference>
<dbReference type="SUPFAM" id="SSF51735">
    <property type="entry name" value="NAD(P)-binding Rossmann-fold domains"/>
    <property type="match status" value="1"/>
</dbReference>
<comment type="caution">
    <text evidence="7">The sequence shown here is derived from an EMBL/GenBank/DDBJ whole genome shotgun (WGS) entry which is preliminary data.</text>
</comment>
<name>A0A7I9WS68_9MYCO</name>
<gene>
    <name evidence="7" type="ORF">MMUR_43240</name>
</gene>
<sequence length="355" mass="36445">MLHGAGDVRVETVAEPAPPRPGEVLIEVIRAGICGSDAAEFSRGPVVTPLRTANPRSGHHGPVILGHEFVGRVIGVGGDVDDTLLGRRVVPGAGVWCGTCAWCRQGRPNLCEQYFTLGLQAHGGMAELVAAPARICVPVPESVSDDGAAMAQPFAVALHALDRARLSPEDTVWINGAGGIGGFLIAGAAARGCRTIMASDVAPQRLRLATELGATHVLDASTAGASVPEITAGGVDVAIEASGAPGTLDTVIAATRRGGRVLVVGLPKQPPVVDTADIALRELDLLGTVAHVCDRNIPQALDILATTPSVGNAADRVIPLDDLVADGLQPLCRGQVTGKVLVEMTTRTTAIKDFS</sequence>
<comment type="similarity">
    <text evidence="5">Belongs to the zinc-containing alcohol dehydrogenase family.</text>
</comment>
<evidence type="ECO:0000256" key="4">
    <source>
        <dbReference type="ARBA" id="ARBA00023002"/>
    </source>
</evidence>
<dbReference type="PANTHER" id="PTHR43401:SF2">
    <property type="entry name" value="L-THREONINE 3-DEHYDROGENASE"/>
    <property type="match status" value="1"/>
</dbReference>
<dbReference type="PROSITE" id="PS00059">
    <property type="entry name" value="ADH_ZINC"/>
    <property type="match status" value="1"/>
</dbReference>
<proteinExistence type="inferred from homology"/>
<dbReference type="Pfam" id="PF00107">
    <property type="entry name" value="ADH_zinc_N"/>
    <property type="match status" value="1"/>
</dbReference>
<dbReference type="SUPFAM" id="SSF50129">
    <property type="entry name" value="GroES-like"/>
    <property type="match status" value="1"/>
</dbReference>
<organism evidence="7 8">
    <name type="scientific">Mycolicibacterium murale</name>
    <dbReference type="NCBI Taxonomy" id="182220"/>
    <lineage>
        <taxon>Bacteria</taxon>
        <taxon>Bacillati</taxon>
        <taxon>Actinomycetota</taxon>
        <taxon>Actinomycetes</taxon>
        <taxon>Mycobacteriales</taxon>
        <taxon>Mycobacteriaceae</taxon>
        <taxon>Mycolicibacterium</taxon>
    </lineage>
</organism>
<keyword evidence="8" id="KW-1185">Reference proteome</keyword>
<evidence type="ECO:0000313" key="7">
    <source>
        <dbReference type="EMBL" id="GFG60188.1"/>
    </source>
</evidence>
<evidence type="ECO:0000256" key="1">
    <source>
        <dbReference type="ARBA" id="ARBA00001947"/>
    </source>
</evidence>
<dbReference type="SMART" id="SM00829">
    <property type="entry name" value="PKS_ER"/>
    <property type="match status" value="1"/>
</dbReference>
<dbReference type="Gene3D" id="3.90.180.10">
    <property type="entry name" value="Medium-chain alcohol dehydrogenases, catalytic domain"/>
    <property type="match status" value="1"/>
</dbReference>
<dbReference type="InterPro" id="IPR020843">
    <property type="entry name" value="ER"/>
</dbReference>
<dbReference type="InterPro" id="IPR002328">
    <property type="entry name" value="ADH_Zn_CS"/>
</dbReference>
<dbReference type="InterPro" id="IPR013154">
    <property type="entry name" value="ADH-like_N"/>
</dbReference>
<evidence type="ECO:0000313" key="8">
    <source>
        <dbReference type="Proteomes" id="UP000465241"/>
    </source>
</evidence>
<evidence type="ECO:0000256" key="3">
    <source>
        <dbReference type="ARBA" id="ARBA00022833"/>
    </source>
</evidence>
<evidence type="ECO:0000256" key="2">
    <source>
        <dbReference type="ARBA" id="ARBA00022723"/>
    </source>
</evidence>
<dbReference type="Pfam" id="PF08240">
    <property type="entry name" value="ADH_N"/>
    <property type="match status" value="1"/>
</dbReference>
<reference evidence="7 8" key="1">
    <citation type="journal article" date="2019" name="Emerg. Microbes Infect.">
        <title>Comprehensive subspecies identification of 175 nontuberculous mycobacteria species based on 7547 genomic profiles.</title>
        <authorList>
            <person name="Matsumoto Y."/>
            <person name="Kinjo T."/>
            <person name="Motooka D."/>
            <person name="Nabeya D."/>
            <person name="Jung N."/>
            <person name="Uechi K."/>
            <person name="Horii T."/>
            <person name="Iida T."/>
            <person name="Fujita J."/>
            <person name="Nakamura S."/>
        </authorList>
    </citation>
    <scope>NUCLEOTIDE SEQUENCE [LARGE SCALE GENOMIC DNA]</scope>
    <source>
        <strain evidence="7 8">JCM 13392</strain>
    </source>
</reference>
<keyword evidence="2 5" id="KW-0479">Metal-binding</keyword>
<evidence type="ECO:0000256" key="5">
    <source>
        <dbReference type="RuleBase" id="RU361277"/>
    </source>
</evidence>
<comment type="cofactor">
    <cofactor evidence="1 5">
        <name>Zn(2+)</name>
        <dbReference type="ChEBI" id="CHEBI:29105"/>
    </cofactor>
</comment>
<dbReference type="EMBL" id="BLKT01000003">
    <property type="protein sequence ID" value="GFG60188.1"/>
    <property type="molecule type" value="Genomic_DNA"/>
</dbReference>
<evidence type="ECO:0000259" key="6">
    <source>
        <dbReference type="SMART" id="SM00829"/>
    </source>
</evidence>
<accession>A0A7I9WS68</accession>
<dbReference type="InterPro" id="IPR013149">
    <property type="entry name" value="ADH-like_C"/>
</dbReference>